<protein>
    <submittedName>
        <fullName evidence="2">Uncharacterized protein</fullName>
    </submittedName>
</protein>
<feature type="transmembrane region" description="Helical" evidence="1">
    <location>
        <begin position="304"/>
        <end position="323"/>
    </location>
</feature>
<evidence type="ECO:0000313" key="3">
    <source>
        <dbReference type="Proteomes" id="UP000182740"/>
    </source>
</evidence>
<dbReference type="AlphaFoldDB" id="A0A1K1T1T4"/>
<feature type="transmembrane region" description="Helical" evidence="1">
    <location>
        <begin position="65"/>
        <end position="82"/>
    </location>
</feature>
<sequence length="336" mass="35619">MLPAGVPATLYAMADKGNPLVTLRAWHRPLVVLAGVMGLLCAASLLGLLFDDRTLVNAPIWLKPFKFSVSVGTYALTLAWLLTHVRRGRRAGWWFGTVFAAGIGMDVGLLVWQLVVRDHTLHFNKATPADVAINNVVAAGAYTAWLMTAAVVVLLLFQRLPDRALNSALRWGTGLALAGMGVAMLMFSPSPAQRAVLDAGGKPSTFGAHSVGVEDGGPGLPVLGWSTVGGDMRIPHFAGIHALQVLPLAAFGLLLLARRYPVLSADVVRRRLVRIAGAGYAGLLVLLTWQAQRGQSIVHPDFRTLAAAFALAAAVVTAGAVVLRPRVSAEILRSAR</sequence>
<proteinExistence type="predicted"/>
<feature type="transmembrane region" description="Helical" evidence="1">
    <location>
        <begin position="136"/>
        <end position="157"/>
    </location>
</feature>
<feature type="transmembrane region" description="Helical" evidence="1">
    <location>
        <begin position="238"/>
        <end position="260"/>
    </location>
</feature>
<feature type="transmembrane region" description="Helical" evidence="1">
    <location>
        <begin position="169"/>
        <end position="187"/>
    </location>
</feature>
<reference evidence="3" key="1">
    <citation type="submission" date="2016-11" db="EMBL/GenBank/DDBJ databases">
        <authorList>
            <person name="Varghese N."/>
            <person name="Submissions S."/>
        </authorList>
    </citation>
    <scope>NUCLEOTIDE SEQUENCE [LARGE SCALE GENOMIC DNA]</scope>
    <source>
        <strain evidence="3">DSM 44671</strain>
    </source>
</reference>
<keyword evidence="1" id="KW-0472">Membrane</keyword>
<name>A0A1K1T1T4_9PSEU</name>
<organism evidence="2 3">
    <name type="scientific">Amycolatopsis australiensis</name>
    <dbReference type="NCBI Taxonomy" id="546364"/>
    <lineage>
        <taxon>Bacteria</taxon>
        <taxon>Bacillati</taxon>
        <taxon>Actinomycetota</taxon>
        <taxon>Actinomycetes</taxon>
        <taxon>Pseudonocardiales</taxon>
        <taxon>Pseudonocardiaceae</taxon>
        <taxon>Amycolatopsis</taxon>
    </lineage>
</organism>
<feature type="transmembrane region" description="Helical" evidence="1">
    <location>
        <begin position="272"/>
        <end position="292"/>
    </location>
</feature>
<evidence type="ECO:0000256" key="1">
    <source>
        <dbReference type="SAM" id="Phobius"/>
    </source>
</evidence>
<keyword evidence="1" id="KW-0812">Transmembrane</keyword>
<dbReference type="Proteomes" id="UP000182740">
    <property type="component" value="Unassembled WGS sequence"/>
</dbReference>
<accession>A0A1K1T1T4</accession>
<dbReference type="STRING" id="546364.SAMN04489730_7602"/>
<feature type="transmembrane region" description="Helical" evidence="1">
    <location>
        <begin position="30"/>
        <end position="50"/>
    </location>
</feature>
<gene>
    <name evidence="2" type="ORF">SAMN04489730_7602</name>
</gene>
<dbReference type="EMBL" id="FPJG01000006">
    <property type="protein sequence ID" value="SFW90531.1"/>
    <property type="molecule type" value="Genomic_DNA"/>
</dbReference>
<keyword evidence="1" id="KW-1133">Transmembrane helix</keyword>
<feature type="transmembrane region" description="Helical" evidence="1">
    <location>
        <begin position="94"/>
        <end position="116"/>
    </location>
</feature>
<keyword evidence="3" id="KW-1185">Reference proteome</keyword>
<evidence type="ECO:0000313" key="2">
    <source>
        <dbReference type="EMBL" id="SFW90531.1"/>
    </source>
</evidence>